<sequence>MSARALEAGVCADAYQIGTTSYAYRGTEQIASVKQFYSPECDENYGYVWVWKSFLDKKIKFDLQVGVWSYDRSTLLGVRREYDSLNQEFWGNGADTVDDCTSGDGTLTIASEPGSYAARTSKRC</sequence>
<proteinExistence type="predicted"/>
<accession>A0ABV5DH42</accession>
<protein>
    <submittedName>
        <fullName evidence="1">Uncharacterized protein</fullName>
    </submittedName>
</protein>
<organism evidence="1 2">
    <name type="scientific">Streptomyces parvulus</name>
    <dbReference type="NCBI Taxonomy" id="146923"/>
    <lineage>
        <taxon>Bacteria</taxon>
        <taxon>Bacillati</taxon>
        <taxon>Actinomycetota</taxon>
        <taxon>Actinomycetes</taxon>
        <taxon>Kitasatosporales</taxon>
        <taxon>Streptomycetaceae</taxon>
        <taxon>Streptomyces</taxon>
    </lineage>
</organism>
<dbReference type="RefSeq" id="WP_226486532.1">
    <property type="nucleotide sequence ID" value="NZ_BMRX01000008.1"/>
</dbReference>
<keyword evidence="2" id="KW-1185">Reference proteome</keyword>
<evidence type="ECO:0000313" key="1">
    <source>
        <dbReference type="EMBL" id="MFB8751850.1"/>
    </source>
</evidence>
<name>A0ABV5DH42_9ACTN</name>
<dbReference type="Proteomes" id="UP001585018">
    <property type="component" value="Unassembled WGS sequence"/>
</dbReference>
<dbReference type="GeneID" id="91306052"/>
<dbReference type="EMBL" id="JAYMRR010000014">
    <property type="protein sequence ID" value="MFB8751850.1"/>
    <property type="molecule type" value="Genomic_DNA"/>
</dbReference>
<gene>
    <name evidence="1" type="ORF">VSS30_23890</name>
</gene>
<reference evidence="1 2" key="1">
    <citation type="submission" date="2024-01" db="EMBL/GenBank/DDBJ databases">
        <title>Genome mining of biosynthetic gene clusters to explore secondary metabolites of Streptomyces sp.</title>
        <authorList>
            <person name="Baig A."/>
            <person name="Ajitkumar Shintre N."/>
            <person name="Kumar H."/>
            <person name="Anbarasu A."/>
            <person name="Ramaiah S."/>
        </authorList>
    </citation>
    <scope>NUCLEOTIDE SEQUENCE [LARGE SCALE GENOMIC DNA]</scope>
    <source>
        <strain evidence="1 2">A03</strain>
    </source>
</reference>
<comment type="caution">
    <text evidence="1">The sequence shown here is derived from an EMBL/GenBank/DDBJ whole genome shotgun (WGS) entry which is preliminary data.</text>
</comment>
<evidence type="ECO:0000313" key="2">
    <source>
        <dbReference type="Proteomes" id="UP001585018"/>
    </source>
</evidence>